<name>A0A0G4HRV9_9ALVE</name>
<protein>
    <recommendedName>
        <fullName evidence="4">NADP-dependent oxidoreductase domain-containing protein</fullName>
    </recommendedName>
</protein>
<dbReference type="AlphaFoldDB" id="A0A0G4HRV9"/>
<feature type="domain" description="NADP-dependent oxidoreductase" evidence="4">
    <location>
        <begin position="161"/>
        <end position="433"/>
    </location>
</feature>
<sequence length="462" mass="51265">MRSLTRLTVLFAAWPSVSHGFSFARDDKFRPSPPVQSTSKSGMIPSRRRSYARKALQIGGSMVPLWLNFGGMAEALAGKGQEGPGATNRVVRTVNGIRHRALGGGDIVVSEMGLGTQRWVSTDFNGPDERLCHQMMDEAILNNGVNLIDTAEQYPIPSGPRNIIDDCEGSLRRLKTDYIDVYLTHWPARYQPQANWGQSLSYQPSLESAYRGTASFEEICKGMGALMEAGKIKGWGLCNDNAFGLAGCAYTAMGMGINPPVCLQGDFSLIDRKIEENAVFEASRPINLNTGFMAYNALAGGFLTGKYFETPALPDLARRMTRKGGDDLEGQPKLSVQEVMANPRGRHDELGWGRTLYRYRSRPAEIAAVQYEMLAKKNGMSLTELALRWCRQRASLTTTLVGHSSMNQLKEDLKYFKNAQALSEKLMWEIDRIHMQHRNPIFSSDRVGSDWNGRGEIGEPIP</sequence>
<evidence type="ECO:0000256" key="3">
    <source>
        <dbReference type="SAM" id="SignalP"/>
    </source>
</evidence>
<dbReference type="PhylomeDB" id="A0A0G4HRV9"/>
<feature type="chain" id="PRO_5005192291" description="NADP-dependent oxidoreductase domain-containing protein" evidence="3">
    <location>
        <begin position="21"/>
        <end position="462"/>
    </location>
</feature>
<dbReference type="EMBL" id="CDMZ01003619">
    <property type="protein sequence ID" value="CEM47030.1"/>
    <property type="molecule type" value="Genomic_DNA"/>
</dbReference>
<proteinExistence type="predicted"/>
<dbReference type="InterPro" id="IPR050523">
    <property type="entry name" value="AKR_Detox_Biosynth"/>
</dbReference>
<dbReference type="Pfam" id="PF00248">
    <property type="entry name" value="Aldo_ket_red"/>
    <property type="match status" value="1"/>
</dbReference>
<reference evidence="5" key="1">
    <citation type="submission" date="2014-11" db="EMBL/GenBank/DDBJ databases">
        <authorList>
            <person name="Otto D Thomas"/>
            <person name="Naeem Raeece"/>
        </authorList>
    </citation>
    <scope>NUCLEOTIDE SEQUENCE</scope>
</reference>
<evidence type="ECO:0000256" key="2">
    <source>
        <dbReference type="SAM" id="MobiDB-lite"/>
    </source>
</evidence>
<dbReference type="InterPro" id="IPR020471">
    <property type="entry name" value="AKR"/>
</dbReference>
<feature type="region of interest" description="Disordered" evidence="2">
    <location>
        <begin position="25"/>
        <end position="46"/>
    </location>
</feature>
<dbReference type="VEuPathDB" id="CryptoDB:Cvel_8145"/>
<gene>
    <name evidence="5" type="ORF">Cvel_8145</name>
</gene>
<dbReference type="InterPro" id="IPR023210">
    <property type="entry name" value="NADP_OxRdtase_dom"/>
</dbReference>
<dbReference type="PRINTS" id="PR00069">
    <property type="entry name" value="ALDKETRDTASE"/>
</dbReference>
<keyword evidence="1" id="KW-0560">Oxidoreductase</keyword>
<evidence type="ECO:0000313" key="5">
    <source>
        <dbReference type="EMBL" id="CEM47030.1"/>
    </source>
</evidence>
<keyword evidence="3" id="KW-0732">Signal</keyword>
<evidence type="ECO:0000256" key="1">
    <source>
        <dbReference type="ARBA" id="ARBA00023002"/>
    </source>
</evidence>
<dbReference type="GO" id="GO:0016491">
    <property type="term" value="F:oxidoreductase activity"/>
    <property type="evidence" value="ECO:0007669"/>
    <property type="project" value="UniProtKB-KW"/>
</dbReference>
<organism evidence="5">
    <name type="scientific">Chromera velia CCMP2878</name>
    <dbReference type="NCBI Taxonomy" id="1169474"/>
    <lineage>
        <taxon>Eukaryota</taxon>
        <taxon>Sar</taxon>
        <taxon>Alveolata</taxon>
        <taxon>Colpodellida</taxon>
        <taxon>Chromeraceae</taxon>
        <taxon>Chromera</taxon>
    </lineage>
</organism>
<dbReference type="InterPro" id="IPR036812">
    <property type="entry name" value="NAD(P)_OxRdtase_dom_sf"/>
</dbReference>
<evidence type="ECO:0000259" key="4">
    <source>
        <dbReference type="Pfam" id="PF00248"/>
    </source>
</evidence>
<accession>A0A0G4HRV9</accession>
<feature type="signal peptide" evidence="3">
    <location>
        <begin position="1"/>
        <end position="20"/>
    </location>
</feature>
<dbReference type="SUPFAM" id="SSF51430">
    <property type="entry name" value="NAD(P)-linked oxidoreductase"/>
    <property type="match status" value="1"/>
</dbReference>
<dbReference type="PANTHER" id="PTHR43364">
    <property type="entry name" value="NADH-SPECIFIC METHYLGLYOXAL REDUCTASE-RELATED"/>
    <property type="match status" value="1"/>
</dbReference>
<dbReference type="PANTHER" id="PTHR43364:SF4">
    <property type="entry name" value="NAD(P)-LINKED OXIDOREDUCTASE SUPERFAMILY PROTEIN"/>
    <property type="match status" value="1"/>
</dbReference>
<dbReference type="Gene3D" id="3.20.20.100">
    <property type="entry name" value="NADP-dependent oxidoreductase domain"/>
    <property type="match status" value="1"/>
</dbReference>